<dbReference type="RefSeq" id="WP_376979690.1">
    <property type="nucleotide sequence ID" value="NZ_JBHSDQ010000013.1"/>
</dbReference>
<keyword evidence="3" id="KW-1185">Reference proteome</keyword>
<feature type="region of interest" description="Disordered" evidence="1">
    <location>
        <begin position="320"/>
        <end position="354"/>
    </location>
</feature>
<name>A0ABV8WQI4_9MICC</name>
<organism evidence="2 3">
    <name type="scientific">Arthrobacter sedimenti</name>
    <dbReference type="NCBI Taxonomy" id="2694931"/>
    <lineage>
        <taxon>Bacteria</taxon>
        <taxon>Bacillati</taxon>
        <taxon>Actinomycetota</taxon>
        <taxon>Actinomycetes</taxon>
        <taxon>Micrococcales</taxon>
        <taxon>Micrococcaceae</taxon>
        <taxon>Arthrobacter</taxon>
    </lineage>
</organism>
<dbReference type="Proteomes" id="UP001595778">
    <property type="component" value="Unassembled WGS sequence"/>
</dbReference>
<comment type="caution">
    <text evidence="2">The sequence shown here is derived from an EMBL/GenBank/DDBJ whole genome shotgun (WGS) entry which is preliminary data.</text>
</comment>
<dbReference type="InterPro" id="IPR036390">
    <property type="entry name" value="WH_DNA-bd_sf"/>
</dbReference>
<proteinExistence type="predicted"/>
<evidence type="ECO:0008006" key="4">
    <source>
        <dbReference type="Google" id="ProtNLM"/>
    </source>
</evidence>
<reference evidence="3" key="1">
    <citation type="journal article" date="2019" name="Int. J. Syst. Evol. Microbiol.">
        <title>The Global Catalogue of Microorganisms (GCM) 10K type strain sequencing project: providing services to taxonomists for standard genome sequencing and annotation.</title>
        <authorList>
            <consortium name="The Broad Institute Genomics Platform"/>
            <consortium name="The Broad Institute Genome Sequencing Center for Infectious Disease"/>
            <person name="Wu L."/>
            <person name="Ma J."/>
        </authorList>
    </citation>
    <scope>NUCLEOTIDE SEQUENCE [LARGE SCALE GENOMIC DNA]</scope>
    <source>
        <strain evidence="3">PJ61</strain>
    </source>
</reference>
<dbReference type="EMBL" id="JBHSDQ010000013">
    <property type="protein sequence ID" value="MFC4398280.1"/>
    <property type="molecule type" value="Genomic_DNA"/>
</dbReference>
<gene>
    <name evidence="2" type="ORF">ACFO0G_19475</name>
</gene>
<evidence type="ECO:0000313" key="2">
    <source>
        <dbReference type="EMBL" id="MFC4398280.1"/>
    </source>
</evidence>
<feature type="compositionally biased region" description="Polar residues" evidence="1">
    <location>
        <begin position="335"/>
        <end position="354"/>
    </location>
</feature>
<sequence length="613" mass="67277">MVQPYPCASTTTRPERLAEPSPVEAWALAPLIAGQPTYRTGRWIGPRFQYPRPATLPAITKSLPERPAAVMIHGADGSVSTLCIDLDTSKALKSVVDADAARLRKLLGEANVGYVEDFSPSGGRHLYVPLQRRLTAAEARELVEALSLLAPSLDPSPHQNITDGCIRVPGSRHKTGGHQTLVTPLAKAYATLRVRNSPRAVAALRAALAPELARNKAIHQRQAKAATTARATGAQLSMAGGSETPLRRIARTGLYDTAKYASPSEARLGVLNHFAGCGWSLQDVENELSGQFPGLAALYGTQANQARLLPFEWSKAQAYTNAGSTQKRRSRETGKNNALINNTSPTELTGGATNRSSASIHQLVNDLENVLYAVLDHRLSARGREGLSLRLLIRGLLGYMRAKETDLLDVGCRTLAVALGKHHVTIARLLPVLAQASDGILTKVADARHKAADVYLIQLPQHYQQLARELTWRKGRIHAVRPVFRHLGDVAALVYEAIERERRSPTTADLVRSTSISRNAVSTALAEMEALGMIQRVHGQWKTVAVNLTNLAARLGVLEDYQSHISRNRFERAAWHAYLDRFLIKHLEEQDLYDPERDEYWLPPDESHIWDAA</sequence>
<evidence type="ECO:0000313" key="3">
    <source>
        <dbReference type="Proteomes" id="UP001595778"/>
    </source>
</evidence>
<dbReference type="SUPFAM" id="SSF46785">
    <property type="entry name" value="Winged helix' DNA-binding domain"/>
    <property type="match status" value="1"/>
</dbReference>
<protein>
    <recommendedName>
        <fullName evidence="4">MarR family transcriptional regulator</fullName>
    </recommendedName>
</protein>
<accession>A0ABV8WQI4</accession>
<evidence type="ECO:0000256" key="1">
    <source>
        <dbReference type="SAM" id="MobiDB-lite"/>
    </source>
</evidence>